<protein>
    <recommendedName>
        <fullName evidence="4">DUF2380 domain-containing protein</fullName>
    </recommendedName>
</protein>
<dbReference type="AlphaFoldDB" id="A0A1G4QMC6"/>
<evidence type="ECO:0008006" key="4">
    <source>
        <dbReference type="Google" id="ProtNLM"/>
    </source>
</evidence>
<name>A0A1G4QMC6_9HYPH</name>
<feature type="chain" id="PRO_5011454519" description="DUF2380 domain-containing protein" evidence="1">
    <location>
        <begin position="36"/>
        <end position="179"/>
    </location>
</feature>
<dbReference type="Proteomes" id="UP000199542">
    <property type="component" value="Unassembled WGS sequence"/>
</dbReference>
<dbReference type="InterPro" id="IPR021698">
    <property type="entry name" value="DUF3280"/>
</dbReference>
<proteinExistence type="predicted"/>
<evidence type="ECO:0000313" key="2">
    <source>
        <dbReference type="EMBL" id="SCW45595.1"/>
    </source>
</evidence>
<organism evidence="2 3">
    <name type="scientific">Rhizobium mongolense subsp. loessense</name>
    <dbReference type="NCBI Taxonomy" id="158890"/>
    <lineage>
        <taxon>Bacteria</taxon>
        <taxon>Pseudomonadati</taxon>
        <taxon>Pseudomonadota</taxon>
        <taxon>Alphaproteobacteria</taxon>
        <taxon>Hyphomicrobiales</taxon>
        <taxon>Rhizobiaceae</taxon>
        <taxon>Rhizobium/Agrobacterium group</taxon>
        <taxon>Rhizobium</taxon>
    </lineage>
</organism>
<sequence length="179" mass="19554">MVKASSNVARRWCFPGWWAATSLACASAFASVAVADTIEPLTLAVANFDFKDTSGEAGHQLRDHDARLTAFVSTLRDSLSKRSKISITSLACQNGRCTAREPGIAELSKEAKTAGANYLLIGEIHKMSTLVGWAKYVLLDIHTNKPTCDRFITYRGDTGEAWNRAARFVANDIEKNCIP</sequence>
<dbReference type="PROSITE" id="PS51257">
    <property type="entry name" value="PROKAR_LIPOPROTEIN"/>
    <property type="match status" value="1"/>
</dbReference>
<gene>
    <name evidence="2" type="ORF">SAMN02927900_01600</name>
</gene>
<dbReference type="EMBL" id="FMTM01000002">
    <property type="protein sequence ID" value="SCW45595.1"/>
    <property type="molecule type" value="Genomic_DNA"/>
</dbReference>
<dbReference type="Pfam" id="PF11684">
    <property type="entry name" value="DUF3280"/>
    <property type="match status" value="1"/>
</dbReference>
<accession>A0A1G4QMC6</accession>
<feature type="signal peptide" evidence="1">
    <location>
        <begin position="1"/>
        <end position="35"/>
    </location>
</feature>
<reference evidence="2 3" key="1">
    <citation type="submission" date="2016-10" db="EMBL/GenBank/DDBJ databases">
        <authorList>
            <person name="de Groot N.N."/>
        </authorList>
    </citation>
    <scope>NUCLEOTIDE SEQUENCE [LARGE SCALE GENOMIC DNA]</scope>
    <source>
        <strain evidence="2 3">CGMCC 1.3401</strain>
    </source>
</reference>
<evidence type="ECO:0000313" key="3">
    <source>
        <dbReference type="Proteomes" id="UP000199542"/>
    </source>
</evidence>
<dbReference type="RefSeq" id="WP_167363844.1">
    <property type="nucleotide sequence ID" value="NZ_FMTM01000002.1"/>
</dbReference>
<evidence type="ECO:0000256" key="1">
    <source>
        <dbReference type="SAM" id="SignalP"/>
    </source>
</evidence>
<keyword evidence="1" id="KW-0732">Signal</keyword>